<feature type="chain" id="PRO_5018001164" evidence="1">
    <location>
        <begin position="20"/>
        <end position="170"/>
    </location>
</feature>
<evidence type="ECO:0000313" key="2">
    <source>
        <dbReference type="EMBL" id="ROL42746.1"/>
    </source>
</evidence>
<dbReference type="OrthoDB" id="8958862at2759"/>
<feature type="signal peptide" evidence="1">
    <location>
        <begin position="1"/>
        <end position="19"/>
    </location>
</feature>
<dbReference type="AlphaFoldDB" id="A0A3N0Y926"/>
<comment type="caution">
    <text evidence="2">The sequence shown here is derived from an EMBL/GenBank/DDBJ whole genome shotgun (WGS) entry which is preliminary data.</text>
</comment>
<organism evidence="2 3">
    <name type="scientific">Anabarilius grahami</name>
    <name type="common">Kanglang fish</name>
    <name type="synonym">Barilius grahami</name>
    <dbReference type="NCBI Taxonomy" id="495550"/>
    <lineage>
        <taxon>Eukaryota</taxon>
        <taxon>Metazoa</taxon>
        <taxon>Chordata</taxon>
        <taxon>Craniata</taxon>
        <taxon>Vertebrata</taxon>
        <taxon>Euteleostomi</taxon>
        <taxon>Actinopterygii</taxon>
        <taxon>Neopterygii</taxon>
        <taxon>Teleostei</taxon>
        <taxon>Ostariophysi</taxon>
        <taxon>Cypriniformes</taxon>
        <taxon>Xenocyprididae</taxon>
        <taxon>Xenocypridinae</taxon>
        <taxon>Xenocypridinae incertae sedis</taxon>
        <taxon>Anabarilius</taxon>
    </lineage>
</organism>
<keyword evidence="3" id="KW-1185">Reference proteome</keyword>
<dbReference type="EMBL" id="RJVU01049346">
    <property type="protein sequence ID" value="ROL42746.1"/>
    <property type="molecule type" value="Genomic_DNA"/>
</dbReference>
<gene>
    <name evidence="2" type="ORF">DPX16_8663</name>
</gene>
<protein>
    <submittedName>
        <fullName evidence="2">Uncharacterized protein</fullName>
    </submittedName>
</protein>
<dbReference type="Proteomes" id="UP000281406">
    <property type="component" value="Unassembled WGS sequence"/>
</dbReference>
<sequence length="170" mass="18445">MRLLLYFAVLTQLLIVSSAANDEDQWQVESIEESQQQISQAEEAIQDESNASVRRSSRLASKSFSALSIIDWPLPNLLETWKQVQKRKNLNPASTSADATPKRVGGPAVSARAVYSSVQSNDPVLSALSSIQYSLSEALESVSTSKSSANLLFSSENSLSATARLPMVPQ</sequence>
<evidence type="ECO:0000256" key="1">
    <source>
        <dbReference type="SAM" id="SignalP"/>
    </source>
</evidence>
<keyword evidence="1" id="KW-0732">Signal</keyword>
<proteinExistence type="predicted"/>
<reference evidence="2 3" key="1">
    <citation type="submission" date="2018-10" db="EMBL/GenBank/DDBJ databases">
        <title>Genome assembly for a Yunnan-Guizhou Plateau 3E fish, Anabarilius grahami (Regan), and its evolutionary and genetic applications.</title>
        <authorList>
            <person name="Jiang W."/>
        </authorList>
    </citation>
    <scope>NUCLEOTIDE SEQUENCE [LARGE SCALE GENOMIC DNA]</scope>
    <source>
        <strain evidence="2">AG-KIZ</strain>
        <tissue evidence="2">Muscle</tissue>
    </source>
</reference>
<evidence type="ECO:0000313" key="3">
    <source>
        <dbReference type="Proteomes" id="UP000281406"/>
    </source>
</evidence>
<name>A0A3N0Y926_ANAGA</name>
<accession>A0A3N0Y926</accession>